<gene>
    <name evidence="2" type="ORF">QSV35_07410</name>
</gene>
<organism evidence="2 3">
    <name type="scientific">Microbacterium candidum</name>
    <dbReference type="NCBI Taxonomy" id="3041922"/>
    <lineage>
        <taxon>Bacteria</taxon>
        <taxon>Bacillati</taxon>
        <taxon>Actinomycetota</taxon>
        <taxon>Actinomycetes</taxon>
        <taxon>Micrococcales</taxon>
        <taxon>Microbacteriaceae</taxon>
        <taxon>Microbacterium</taxon>
    </lineage>
</organism>
<keyword evidence="3" id="KW-1185">Reference proteome</keyword>
<keyword evidence="1" id="KW-0812">Transmembrane</keyword>
<proteinExistence type="predicted"/>
<feature type="transmembrane region" description="Helical" evidence="1">
    <location>
        <begin position="7"/>
        <end position="29"/>
    </location>
</feature>
<sequence>MIGGRNGWIAWPAGLLCAGVVAGLAYLAAPAVPSVIAFAGNTLRNALSAPQAGGAPPQKELTDDCRTLYPGILWIELGWNPQVVLAQSTAPPSVSVAAVRDGLKPQVRMTCAWRNSGGGTVTTTLAAVDPTAAAIAQPALAAAGFACTPLGDGIRCTKSAGTTNEDEVVRGGMWLSTTEVEWHPPGYSDQLIARLWPAATP</sequence>
<accession>A0ABT7MXK4</accession>
<dbReference type="Proteomes" id="UP001235064">
    <property type="component" value="Unassembled WGS sequence"/>
</dbReference>
<evidence type="ECO:0000313" key="3">
    <source>
        <dbReference type="Proteomes" id="UP001235064"/>
    </source>
</evidence>
<evidence type="ECO:0000313" key="2">
    <source>
        <dbReference type="EMBL" id="MDL9979156.1"/>
    </source>
</evidence>
<reference evidence="2 3" key="1">
    <citation type="submission" date="2023-06" db="EMBL/GenBank/DDBJ databases">
        <title>Microbacterium sp. nov., isolated from a waste landfill.</title>
        <authorList>
            <person name="Wen W."/>
        </authorList>
    </citation>
    <scope>NUCLEOTIDE SEQUENCE [LARGE SCALE GENOMIC DNA]</scope>
    <source>
        <strain evidence="2 3">ASV49</strain>
    </source>
</reference>
<keyword evidence="1" id="KW-0472">Membrane</keyword>
<dbReference type="RefSeq" id="WP_286288021.1">
    <property type="nucleotide sequence ID" value="NZ_JASXSZ010000002.1"/>
</dbReference>
<protein>
    <submittedName>
        <fullName evidence="2">Uncharacterized protein</fullName>
    </submittedName>
</protein>
<comment type="caution">
    <text evidence="2">The sequence shown here is derived from an EMBL/GenBank/DDBJ whole genome shotgun (WGS) entry which is preliminary data.</text>
</comment>
<keyword evidence="1" id="KW-1133">Transmembrane helix</keyword>
<name>A0ABT7MXK4_9MICO</name>
<dbReference type="EMBL" id="JASXSZ010000002">
    <property type="protein sequence ID" value="MDL9979156.1"/>
    <property type="molecule type" value="Genomic_DNA"/>
</dbReference>
<evidence type="ECO:0000256" key="1">
    <source>
        <dbReference type="SAM" id="Phobius"/>
    </source>
</evidence>